<dbReference type="GO" id="GO:0005886">
    <property type="term" value="C:plasma membrane"/>
    <property type="evidence" value="ECO:0007669"/>
    <property type="project" value="UniProtKB-SubCell"/>
</dbReference>
<evidence type="ECO:0000259" key="14">
    <source>
        <dbReference type="Pfam" id="PF02163"/>
    </source>
</evidence>
<reference evidence="15 16" key="1">
    <citation type="journal article" date="2016" name="Nat. Commun.">
        <title>Thousands of microbial genomes shed light on interconnected biogeochemical processes in an aquifer system.</title>
        <authorList>
            <person name="Anantharaman K."/>
            <person name="Brown C.T."/>
            <person name="Hug L.A."/>
            <person name="Sharon I."/>
            <person name="Castelle C.J."/>
            <person name="Probst A.J."/>
            <person name="Thomas B.C."/>
            <person name="Singh A."/>
            <person name="Wilkins M.J."/>
            <person name="Karaoz U."/>
            <person name="Brodie E.L."/>
            <person name="Williams K.H."/>
            <person name="Hubbard S.S."/>
            <person name="Banfield J.F."/>
        </authorList>
    </citation>
    <scope>NUCLEOTIDE SEQUENCE [LARGE SCALE GENOMIC DNA]</scope>
</reference>
<evidence type="ECO:0000256" key="8">
    <source>
        <dbReference type="ARBA" id="ARBA00022801"/>
    </source>
</evidence>
<evidence type="ECO:0000313" key="15">
    <source>
        <dbReference type="EMBL" id="OGL40142.1"/>
    </source>
</evidence>
<feature type="domain" description="Peptidase M50" evidence="14">
    <location>
        <begin position="13"/>
        <end position="191"/>
    </location>
</feature>
<keyword evidence="9" id="KW-0862">Zinc</keyword>
<dbReference type="GO" id="GO:0046872">
    <property type="term" value="F:metal ion binding"/>
    <property type="evidence" value="ECO:0007669"/>
    <property type="project" value="UniProtKB-KW"/>
</dbReference>
<dbReference type="Pfam" id="PF02163">
    <property type="entry name" value="Peptidase_M50"/>
    <property type="match status" value="1"/>
</dbReference>
<comment type="subcellular location">
    <subcellularLocation>
        <location evidence="2">Cell membrane</location>
        <topology evidence="2">Multi-pass membrane protein</topology>
    </subcellularLocation>
</comment>
<dbReference type="InterPro" id="IPR052348">
    <property type="entry name" value="Metallopeptidase_M50B"/>
</dbReference>
<evidence type="ECO:0000256" key="12">
    <source>
        <dbReference type="ARBA" id="ARBA00023136"/>
    </source>
</evidence>
<comment type="caution">
    <text evidence="15">The sequence shown here is derived from an EMBL/GenBank/DDBJ whole genome shotgun (WGS) entry which is preliminary data.</text>
</comment>
<dbReference type="PANTHER" id="PTHR35864:SF1">
    <property type="entry name" value="ZINC METALLOPROTEASE YWHC-RELATED"/>
    <property type="match status" value="1"/>
</dbReference>
<dbReference type="GO" id="GO:0008237">
    <property type="term" value="F:metallopeptidase activity"/>
    <property type="evidence" value="ECO:0007669"/>
    <property type="project" value="UniProtKB-KW"/>
</dbReference>
<evidence type="ECO:0000256" key="13">
    <source>
        <dbReference type="SAM" id="Phobius"/>
    </source>
</evidence>
<dbReference type="InterPro" id="IPR008915">
    <property type="entry name" value="Peptidase_M50"/>
</dbReference>
<evidence type="ECO:0000256" key="2">
    <source>
        <dbReference type="ARBA" id="ARBA00004651"/>
    </source>
</evidence>
<dbReference type="EMBL" id="MGDB01000107">
    <property type="protein sequence ID" value="OGL40142.1"/>
    <property type="molecule type" value="Genomic_DNA"/>
</dbReference>
<feature type="transmembrane region" description="Helical" evidence="13">
    <location>
        <begin position="95"/>
        <end position="119"/>
    </location>
</feature>
<comment type="cofactor">
    <cofactor evidence="1">
        <name>Zn(2+)</name>
        <dbReference type="ChEBI" id="CHEBI:29105"/>
    </cofactor>
</comment>
<name>A0A1F7RF39_9BACT</name>
<evidence type="ECO:0000256" key="7">
    <source>
        <dbReference type="ARBA" id="ARBA00022723"/>
    </source>
</evidence>
<keyword evidence="5" id="KW-0645">Protease</keyword>
<organism evidence="15 16">
    <name type="scientific">Candidatus Schekmanbacteria bacterium GWA2_38_11</name>
    <dbReference type="NCBI Taxonomy" id="1817876"/>
    <lineage>
        <taxon>Bacteria</taxon>
        <taxon>Candidatus Schekmaniibacteriota</taxon>
    </lineage>
</organism>
<dbReference type="AlphaFoldDB" id="A0A1F7RF39"/>
<feature type="transmembrane region" description="Helical" evidence="13">
    <location>
        <begin position="187"/>
        <end position="212"/>
    </location>
</feature>
<keyword evidence="8" id="KW-0378">Hydrolase</keyword>
<keyword evidence="7" id="KW-0479">Metal-binding</keyword>
<gene>
    <name evidence="15" type="ORF">A2042_02830</name>
</gene>
<evidence type="ECO:0000313" key="16">
    <source>
        <dbReference type="Proteomes" id="UP000178526"/>
    </source>
</evidence>
<comment type="similarity">
    <text evidence="3">Belongs to the peptidase M50B family.</text>
</comment>
<evidence type="ECO:0000256" key="3">
    <source>
        <dbReference type="ARBA" id="ARBA00007931"/>
    </source>
</evidence>
<dbReference type="Proteomes" id="UP000178526">
    <property type="component" value="Unassembled WGS sequence"/>
</dbReference>
<evidence type="ECO:0000256" key="4">
    <source>
        <dbReference type="ARBA" id="ARBA00022475"/>
    </source>
</evidence>
<dbReference type="InterPro" id="IPR044537">
    <property type="entry name" value="Rip2-like"/>
</dbReference>
<keyword evidence="12 13" id="KW-0472">Membrane</keyword>
<evidence type="ECO:0000256" key="11">
    <source>
        <dbReference type="ARBA" id="ARBA00023049"/>
    </source>
</evidence>
<protein>
    <recommendedName>
        <fullName evidence="14">Peptidase M50 domain-containing protein</fullName>
    </recommendedName>
</protein>
<evidence type="ECO:0000256" key="10">
    <source>
        <dbReference type="ARBA" id="ARBA00022989"/>
    </source>
</evidence>
<dbReference type="CDD" id="cd06158">
    <property type="entry name" value="S2P-M50_like_1"/>
    <property type="match status" value="1"/>
</dbReference>
<proteinExistence type="inferred from homology"/>
<keyword evidence="6 13" id="KW-0812">Transmembrane</keyword>
<sequence length="221" mass="24340">MTGLSGESIISYIVLLLAISIHECSHAWSANKLGDPTAKNLGRITLNPIAHIDLIGTVLIPLFIIITGSGILFGWAKPVPVNPYNLRNPRKDNLWVSFAGPLSNLSLAIISALIYHLIFFWSGGSFFSAEWVFFIKPLILFILFSTQLNVILAIFNLIPVFPLDGSGVLMGLLPYESARIFEKTRPYGFLILILLLYTGILGSIISPLYSLIIKLLGIPFL</sequence>
<evidence type="ECO:0000256" key="6">
    <source>
        <dbReference type="ARBA" id="ARBA00022692"/>
    </source>
</evidence>
<evidence type="ECO:0000256" key="5">
    <source>
        <dbReference type="ARBA" id="ARBA00022670"/>
    </source>
</evidence>
<accession>A0A1F7RF39</accession>
<keyword evidence="4" id="KW-1003">Cell membrane</keyword>
<evidence type="ECO:0000256" key="1">
    <source>
        <dbReference type="ARBA" id="ARBA00001947"/>
    </source>
</evidence>
<keyword evidence="10 13" id="KW-1133">Transmembrane helix</keyword>
<feature type="transmembrane region" description="Helical" evidence="13">
    <location>
        <begin position="52"/>
        <end position="75"/>
    </location>
</feature>
<dbReference type="PANTHER" id="PTHR35864">
    <property type="entry name" value="ZINC METALLOPROTEASE MJ0611-RELATED"/>
    <property type="match status" value="1"/>
</dbReference>
<keyword evidence="11" id="KW-0482">Metalloprotease</keyword>
<dbReference type="GO" id="GO:0006508">
    <property type="term" value="P:proteolysis"/>
    <property type="evidence" value="ECO:0007669"/>
    <property type="project" value="UniProtKB-KW"/>
</dbReference>
<evidence type="ECO:0000256" key="9">
    <source>
        <dbReference type="ARBA" id="ARBA00022833"/>
    </source>
</evidence>